<keyword evidence="3" id="KW-1185">Reference proteome</keyword>
<comment type="caution">
    <text evidence="2">The sequence shown here is derived from an EMBL/GenBank/DDBJ whole genome shotgun (WGS) entry which is preliminary data.</text>
</comment>
<dbReference type="Gene3D" id="2.60.120.260">
    <property type="entry name" value="Galactose-binding domain-like"/>
    <property type="match status" value="1"/>
</dbReference>
<protein>
    <recommendedName>
        <fullName evidence="1">Peptidase S74 domain-containing protein</fullName>
    </recommendedName>
</protein>
<dbReference type="PROSITE" id="PS51688">
    <property type="entry name" value="ICA"/>
    <property type="match status" value="1"/>
</dbReference>
<dbReference type="EMBL" id="JACHBW010000016">
    <property type="protein sequence ID" value="MBB6105212.1"/>
    <property type="molecule type" value="Genomic_DNA"/>
</dbReference>
<dbReference type="Proteomes" id="UP000571554">
    <property type="component" value="Unassembled WGS sequence"/>
</dbReference>
<organism evidence="2 3">
    <name type="scientific">Paraburkholderia bannensis</name>
    <dbReference type="NCBI Taxonomy" id="765414"/>
    <lineage>
        <taxon>Bacteria</taxon>
        <taxon>Pseudomonadati</taxon>
        <taxon>Pseudomonadota</taxon>
        <taxon>Betaproteobacteria</taxon>
        <taxon>Burkholderiales</taxon>
        <taxon>Burkholderiaceae</taxon>
        <taxon>Paraburkholderia</taxon>
    </lineage>
</organism>
<evidence type="ECO:0000259" key="1">
    <source>
        <dbReference type="PROSITE" id="PS51688"/>
    </source>
</evidence>
<reference evidence="2 3" key="1">
    <citation type="submission" date="2020-08" db="EMBL/GenBank/DDBJ databases">
        <title>Above-ground endophytic microbial communities from plants in different locations in the United States.</title>
        <authorList>
            <person name="Frank C."/>
        </authorList>
    </citation>
    <scope>NUCLEOTIDE SEQUENCE [LARGE SCALE GENOMIC DNA]</scope>
    <source>
        <strain evidence="2 3">WP4_2_2</strain>
    </source>
</reference>
<dbReference type="InterPro" id="IPR030392">
    <property type="entry name" value="S74_ICA"/>
</dbReference>
<evidence type="ECO:0000313" key="3">
    <source>
        <dbReference type="Proteomes" id="UP000571554"/>
    </source>
</evidence>
<gene>
    <name evidence="2" type="ORF">F4827_005078</name>
</gene>
<dbReference type="AlphaFoldDB" id="A0A7W9U197"/>
<dbReference type="RefSeq" id="WP_183727779.1">
    <property type="nucleotide sequence ID" value="NZ_JACHBW010000016.1"/>
</dbReference>
<sequence>MTALQKVNLGTAPAGTDGDPVRAAFAKVNSNIDVLGAQAALTSATQITAAQGLTVNHIGKRVHINLANAGTINLPALSAVTDQDDVLLLRNLGSTVVTLAAAAGTNDWVGLSKLNPGESALMDAFGGAWNVLMRGRSRLDNEIVNGTLTIGGGIAGNLPVSGKLNAVNGTNLLLNGSGEFGLIGGWQSGFLGAVSSGTAEGTYLSNTAALTAASYAGSNPIPMAGGVVLTVSGEIYAGGVGSGSAWFRIVFLNSSGGVITVSPGVAATPGAGWTFGSYTATTPTGTASVYVQLGVEAGANGVTVAAGGVAWRRMKLEKNSAPSLYSQEASVAYLQGAPAFSGRPTFAGNTPWDSGNIPGSSSGGVFKFTNRPNFGAATPWDSANLPRANYVGTNGANVLSIWWDPANTGVRFGIDSTINSLVMGVSNTFHLTWANSAVGLYVDSTSLGNITTSSDYRAKKNVKNLKIRASDTVKALRPVSYEWRKFSIFRPDGKRHLGFIAHELQEVIPSAVCGEKDAVDENGKPQIQSLNWAPIVAVLTSALQEAFARIEALEARA</sequence>
<evidence type="ECO:0000313" key="2">
    <source>
        <dbReference type="EMBL" id="MBB6105212.1"/>
    </source>
</evidence>
<accession>A0A7W9U197</accession>
<proteinExistence type="predicted"/>
<feature type="domain" description="Peptidase S74" evidence="1">
    <location>
        <begin position="454"/>
        <end position="557"/>
    </location>
</feature>
<dbReference type="Pfam" id="PF13884">
    <property type="entry name" value="Peptidase_S74"/>
    <property type="match status" value="1"/>
</dbReference>
<name>A0A7W9U197_9BURK</name>